<name>A0A2T2NY29_CORCC</name>
<feature type="coiled-coil region" evidence="2">
    <location>
        <begin position="225"/>
        <end position="266"/>
    </location>
</feature>
<gene>
    <name evidence="5" type="ORF">BS50DRAFT_571587</name>
</gene>
<evidence type="ECO:0000256" key="2">
    <source>
        <dbReference type="SAM" id="Coils"/>
    </source>
</evidence>
<evidence type="ECO:0000259" key="4">
    <source>
        <dbReference type="Pfam" id="PF24883"/>
    </source>
</evidence>
<dbReference type="AlphaFoldDB" id="A0A2T2NY29"/>
<sequence>MLVDRETWSREFANNGTERIKLQKVSVDVEEIFIPTRDDLETQVKQLQGQAETGLLSAEMNRKYLGERREKGARKISADIEKFLASFSQFITGYAGIVEIVKTADNNFGGLAWGTLSIFLNVAASKQKHEEDINNAMVEFTRHCPRLNTLSEIYPDEDLKLHIADMYESVIAFARAATVFYSQSSFSRIASSFNPRSDLERTILEIQTGLENIRRDCEALMQARLHKQSKDIEELTAKATNLTMKVASMEEKLSRVEVDLKKTRKERSQGFVIRIKSSFDLPIVNGGISPYKNLLESTFLSYPRKLQPYRITIETLEKESAYRIWLKDIHAGVLFLSGKNAHYINQSTLSWLSEAAVLIIEQLETESHQYAYTFCQTKSLLGSSEKFSIKHIFASLGLQLLERRPPEDRRIESEIDILIHGEEWKSDEEDDMLQIGTKLIALCLQAYDAEETVFLVIDRIDQCRWTGETERLRLGVGHALEALLRLVDTVKCRLKVLVVVESSAHESLSLSSTGRRGRLVKRTNWDQY</sequence>
<accession>A0A2T2NY29</accession>
<keyword evidence="1" id="KW-0677">Repeat</keyword>
<dbReference type="Pfam" id="PF24883">
    <property type="entry name" value="NPHP3_N"/>
    <property type="match status" value="1"/>
</dbReference>
<evidence type="ECO:0000313" key="6">
    <source>
        <dbReference type="Proteomes" id="UP000240883"/>
    </source>
</evidence>
<keyword evidence="6" id="KW-1185">Reference proteome</keyword>
<feature type="domain" description="DUF7708" evidence="3">
    <location>
        <begin position="82"/>
        <end position="224"/>
    </location>
</feature>
<reference evidence="5 6" key="1">
    <citation type="journal article" date="2018" name="Front. Microbiol.">
        <title>Genome-Wide Analysis of Corynespora cassiicola Leaf Fall Disease Putative Effectors.</title>
        <authorList>
            <person name="Lopez D."/>
            <person name="Ribeiro S."/>
            <person name="Label P."/>
            <person name="Fumanal B."/>
            <person name="Venisse J.S."/>
            <person name="Kohler A."/>
            <person name="de Oliveira R.R."/>
            <person name="Labutti K."/>
            <person name="Lipzen A."/>
            <person name="Lail K."/>
            <person name="Bauer D."/>
            <person name="Ohm R.A."/>
            <person name="Barry K.W."/>
            <person name="Spatafora J."/>
            <person name="Grigoriev I.V."/>
            <person name="Martin F.M."/>
            <person name="Pujade-Renaud V."/>
        </authorList>
    </citation>
    <scope>NUCLEOTIDE SEQUENCE [LARGE SCALE GENOMIC DNA]</scope>
    <source>
        <strain evidence="5 6">Philippines</strain>
    </source>
</reference>
<dbReference type="OrthoDB" id="5389929at2759"/>
<keyword evidence="2" id="KW-0175">Coiled coil</keyword>
<dbReference type="InterPro" id="IPR056125">
    <property type="entry name" value="DUF7708"/>
</dbReference>
<evidence type="ECO:0000259" key="3">
    <source>
        <dbReference type="Pfam" id="PF24809"/>
    </source>
</evidence>
<protein>
    <recommendedName>
        <fullName evidence="7">Fungal STAND N-terminal Goodbye domain-containing protein</fullName>
    </recommendedName>
</protein>
<dbReference type="InterPro" id="IPR056884">
    <property type="entry name" value="NPHP3-like_N"/>
</dbReference>
<evidence type="ECO:0000256" key="1">
    <source>
        <dbReference type="ARBA" id="ARBA00022737"/>
    </source>
</evidence>
<dbReference type="Pfam" id="PF24809">
    <property type="entry name" value="DUF7708"/>
    <property type="match status" value="1"/>
</dbReference>
<evidence type="ECO:0008006" key="7">
    <source>
        <dbReference type="Google" id="ProtNLM"/>
    </source>
</evidence>
<dbReference type="EMBL" id="KZ678132">
    <property type="protein sequence ID" value="PSN70324.1"/>
    <property type="molecule type" value="Genomic_DNA"/>
</dbReference>
<dbReference type="Proteomes" id="UP000240883">
    <property type="component" value="Unassembled WGS sequence"/>
</dbReference>
<feature type="domain" description="Nephrocystin 3-like N-terminal" evidence="4">
    <location>
        <begin position="315"/>
        <end position="498"/>
    </location>
</feature>
<evidence type="ECO:0000313" key="5">
    <source>
        <dbReference type="EMBL" id="PSN70324.1"/>
    </source>
</evidence>
<proteinExistence type="predicted"/>
<dbReference type="STRING" id="1448308.A0A2T2NY29"/>
<organism evidence="5 6">
    <name type="scientific">Corynespora cassiicola Philippines</name>
    <dbReference type="NCBI Taxonomy" id="1448308"/>
    <lineage>
        <taxon>Eukaryota</taxon>
        <taxon>Fungi</taxon>
        <taxon>Dikarya</taxon>
        <taxon>Ascomycota</taxon>
        <taxon>Pezizomycotina</taxon>
        <taxon>Dothideomycetes</taxon>
        <taxon>Pleosporomycetidae</taxon>
        <taxon>Pleosporales</taxon>
        <taxon>Corynesporascaceae</taxon>
        <taxon>Corynespora</taxon>
    </lineage>
</organism>